<protein>
    <recommendedName>
        <fullName evidence="3">DNA methylase N-4/N-6 domain-containing protein</fullName>
    </recommendedName>
</protein>
<keyword evidence="1" id="KW-0489">Methyltransferase</keyword>
<dbReference type="SUPFAM" id="SSF53335">
    <property type="entry name" value="S-adenosyl-L-methionine-dependent methyltransferases"/>
    <property type="match status" value="1"/>
</dbReference>
<dbReference type="InterPro" id="IPR029063">
    <property type="entry name" value="SAM-dependent_MTases_sf"/>
</dbReference>
<evidence type="ECO:0000256" key="2">
    <source>
        <dbReference type="ARBA" id="ARBA00022679"/>
    </source>
</evidence>
<sequence>TTLGWRPGCECVEKEPLRPCIALDPFAGSGTTGEVAVKLGRRFIGIEINADYIKDIALARVERGEGVLDRKDQARGQETLF</sequence>
<proteinExistence type="predicted"/>
<gene>
    <name evidence="4" type="ORF">S01H1_39935</name>
</gene>
<accession>X0U914</accession>
<name>X0U914_9ZZZZ</name>
<dbReference type="GO" id="GO:0008170">
    <property type="term" value="F:N-methyltransferase activity"/>
    <property type="evidence" value="ECO:0007669"/>
    <property type="project" value="InterPro"/>
</dbReference>
<evidence type="ECO:0000259" key="3">
    <source>
        <dbReference type="Pfam" id="PF01555"/>
    </source>
</evidence>
<dbReference type="GO" id="GO:0003677">
    <property type="term" value="F:DNA binding"/>
    <property type="evidence" value="ECO:0007669"/>
    <property type="project" value="InterPro"/>
</dbReference>
<evidence type="ECO:0000313" key="4">
    <source>
        <dbReference type="EMBL" id="GAG02025.1"/>
    </source>
</evidence>
<organism evidence="4">
    <name type="scientific">marine sediment metagenome</name>
    <dbReference type="NCBI Taxonomy" id="412755"/>
    <lineage>
        <taxon>unclassified sequences</taxon>
        <taxon>metagenomes</taxon>
        <taxon>ecological metagenomes</taxon>
    </lineage>
</organism>
<dbReference type="Gene3D" id="3.40.50.150">
    <property type="entry name" value="Vaccinia Virus protein VP39"/>
    <property type="match status" value="1"/>
</dbReference>
<keyword evidence="2" id="KW-0808">Transferase</keyword>
<comment type="caution">
    <text evidence="4">The sequence shown here is derived from an EMBL/GenBank/DDBJ whole genome shotgun (WGS) entry which is preliminary data.</text>
</comment>
<dbReference type="EMBL" id="BARS01025250">
    <property type="protein sequence ID" value="GAG02025.1"/>
    <property type="molecule type" value="Genomic_DNA"/>
</dbReference>
<dbReference type="PRINTS" id="PR00508">
    <property type="entry name" value="S21N4MTFRASE"/>
</dbReference>
<reference evidence="4" key="1">
    <citation type="journal article" date="2014" name="Front. Microbiol.">
        <title>High frequency of phylogenetically diverse reductive dehalogenase-homologous genes in deep subseafloor sedimentary metagenomes.</title>
        <authorList>
            <person name="Kawai M."/>
            <person name="Futagami T."/>
            <person name="Toyoda A."/>
            <person name="Takaki Y."/>
            <person name="Nishi S."/>
            <person name="Hori S."/>
            <person name="Arai W."/>
            <person name="Tsubouchi T."/>
            <person name="Morono Y."/>
            <person name="Uchiyama I."/>
            <person name="Ito T."/>
            <person name="Fujiyama A."/>
            <person name="Inagaki F."/>
            <person name="Takami H."/>
        </authorList>
    </citation>
    <scope>NUCLEOTIDE SEQUENCE</scope>
    <source>
        <strain evidence="4">Expedition CK06-06</strain>
    </source>
</reference>
<dbReference type="InterPro" id="IPR001091">
    <property type="entry name" value="RM_Methyltransferase"/>
</dbReference>
<evidence type="ECO:0000256" key="1">
    <source>
        <dbReference type="ARBA" id="ARBA00022603"/>
    </source>
</evidence>
<feature type="non-terminal residue" evidence="4">
    <location>
        <position position="1"/>
    </location>
</feature>
<dbReference type="GO" id="GO:0032259">
    <property type="term" value="P:methylation"/>
    <property type="evidence" value="ECO:0007669"/>
    <property type="project" value="UniProtKB-KW"/>
</dbReference>
<dbReference type="Pfam" id="PF01555">
    <property type="entry name" value="N6_N4_Mtase"/>
    <property type="match status" value="1"/>
</dbReference>
<dbReference type="AlphaFoldDB" id="X0U914"/>
<feature type="domain" description="DNA methylase N-4/N-6" evidence="3">
    <location>
        <begin position="22"/>
        <end position="56"/>
    </location>
</feature>
<dbReference type="InterPro" id="IPR002941">
    <property type="entry name" value="DNA_methylase_N4/N6"/>
</dbReference>